<dbReference type="EMBL" id="JAIUJR010000004">
    <property type="protein sequence ID" value="MCA0132503.1"/>
    <property type="molecule type" value="Genomic_DNA"/>
</dbReference>
<dbReference type="PANTHER" id="PTHR11985:SF35">
    <property type="entry name" value="ANAEROBIC GLYCEROL-3-PHOSPHATE DEHYDROGENASE SUBUNIT A"/>
    <property type="match status" value="1"/>
</dbReference>
<dbReference type="PANTHER" id="PTHR11985">
    <property type="entry name" value="GLYCEROL-3-PHOSPHATE DEHYDROGENASE"/>
    <property type="match status" value="1"/>
</dbReference>
<evidence type="ECO:0000313" key="9">
    <source>
        <dbReference type="EMBL" id="MCA0132503.1"/>
    </source>
</evidence>
<evidence type="ECO:0000256" key="1">
    <source>
        <dbReference type="ARBA" id="ARBA00001974"/>
    </source>
</evidence>
<evidence type="ECO:0000256" key="2">
    <source>
        <dbReference type="ARBA" id="ARBA00007330"/>
    </source>
</evidence>
<keyword evidence="3" id="KW-0285">Flavoprotein</keyword>
<dbReference type="Proteomes" id="UP001198901">
    <property type="component" value="Unassembled WGS sequence"/>
</dbReference>
<evidence type="ECO:0000259" key="7">
    <source>
        <dbReference type="Pfam" id="PF01266"/>
    </source>
</evidence>
<comment type="cofactor">
    <cofactor evidence="1">
        <name>FAD</name>
        <dbReference type="ChEBI" id="CHEBI:57692"/>
    </cofactor>
</comment>
<dbReference type="InterPro" id="IPR031656">
    <property type="entry name" value="DAO_C"/>
</dbReference>
<dbReference type="Gene3D" id="1.10.8.870">
    <property type="entry name" value="Alpha-glycerophosphate oxidase, cap domain"/>
    <property type="match status" value="1"/>
</dbReference>
<evidence type="ECO:0000256" key="4">
    <source>
        <dbReference type="ARBA" id="ARBA00022798"/>
    </source>
</evidence>
<dbReference type="Pfam" id="PF16901">
    <property type="entry name" value="DAO_C"/>
    <property type="match status" value="1"/>
</dbReference>
<keyword evidence="4" id="KW-0319">Glycerol metabolism</keyword>
<dbReference type="Gene3D" id="3.30.9.10">
    <property type="entry name" value="D-Amino Acid Oxidase, subunit A, domain 2"/>
    <property type="match status" value="1"/>
</dbReference>
<evidence type="ECO:0000259" key="8">
    <source>
        <dbReference type="Pfam" id="PF16901"/>
    </source>
</evidence>
<evidence type="ECO:0000256" key="3">
    <source>
        <dbReference type="ARBA" id="ARBA00022630"/>
    </source>
</evidence>
<keyword evidence="10" id="KW-1185">Reference proteome</keyword>
<keyword evidence="6" id="KW-0560">Oxidoreductase</keyword>
<protein>
    <submittedName>
        <fullName evidence="9">Glycerol-3-phosphate dehydrogenase/oxidase</fullName>
    </submittedName>
</protein>
<keyword evidence="5" id="KW-0274">FAD</keyword>
<evidence type="ECO:0000313" key="10">
    <source>
        <dbReference type="Proteomes" id="UP001198901"/>
    </source>
</evidence>
<dbReference type="InterPro" id="IPR038299">
    <property type="entry name" value="DAO_C_sf"/>
</dbReference>
<gene>
    <name evidence="9" type="ORF">LBU54_07895</name>
</gene>
<evidence type="ECO:0000256" key="5">
    <source>
        <dbReference type="ARBA" id="ARBA00022827"/>
    </source>
</evidence>
<organism evidence="9 10">
    <name type="scientific">Winogradskyella alexanderae</name>
    <dbReference type="NCBI Taxonomy" id="2877123"/>
    <lineage>
        <taxon>Bacteria</taxon>
        <taxon>Pseudomonadati</taxon>
        <taxon>Bacteroidota</taxon>
        <taxon>Flavobacteriia</taxon>
        <taxon>Flavobacteriales</taxon>
        <taxon>Flavobacteriaceae</taxon>
        <taxon>Winogradskyella</taxon>
    </lineage>
</organism>
<dbReference type="SUPFAM" id="SSF51905">
    <property type="entry name" value="FAD/NAD(P)-binding domain"/>
    <property type="match status" value="1"/>
</dbReference>
<dbReference type="InterPro" id="IPR036188">
    <property type="entry name" value="FAD/NAD-bd_sf"/>
</dbReference>
<feature type="domain" description="Alpha-glycerophosphate oxidase C-terminal" evidence="8">
    <location>
        <begin position="415"/>
        <end position="505"/>
    </location>
</feature>
<dbReference type="PRINTS" id="PR01001">
    <property type="entry name" value="FADG3PDH"/>
</dbReference>
<evidence type="ECO:0000256" key="6">
    <source>
        <dbReference type="ARBA" id="ARBA00023002"/>
    </source>
</evidence>
<sequence>MFDRTYQLEKLKSTEQFDLVVIGGGASGLGIAVDAVSRGFTVALFESHDFGKGTSSRSTKLVHGGVRYLAQGNIKLVIEALRERGLLEKNANHLFKRQTFLIPSYNWWFKYYYGFGLTIYDWLAAKLSLGGSRIISASKASKRIKNLKSEGLNGGVTYLDGQFDDARLALNLAQTATELGAVVLNHCKVDDISKDDNGQVSGVSVLDTENNEEMLVNARVVINATGVFANKILKLAGRKKRSLKIVPSQGIHLVLDKSFLEGDTALMVPKTSDGRVLFAIPWHNKVVVGTTDTPIKKPSYEPKPLEEEIEFILETAKAYFTKTPNREDVKSVFAGLRPLVAPEGDKSNTKEISRGHKIIHSESGLITIVGGKWTTYREMSEDVVNEAIDTHRLPKVKSKTRTLSIHGNVSSEEKANLNSVNWFYGSDAKSLEEFIEADTSLQELLHQDYEFTVGQVIWAIRFEMARTIEDILARRIRLLFLDAQACLDITEKVADIITKELNKSNNWKQNQIQEFKTLASGYLI</sequence>
<proteinExistence type="inferred from homology"/>
<dbReference type="Gene3D" id="3.50.50.60">
    <property type="entry name" value="FAD/NAD(P)-binding domain"/>
    <property type="match status" value="1"/>
</dbReference>
<dbReference type="InterPro" id="IPR006076">
    <property type="entry name" value="FAD-dep_OxRdtase"/>
</dbReference>
<comment type="caution">
    <text evidence="9">The sequence shown here is derived from an EMBL/GenBank/DDBJ whole genome shotgun (WGS) entry which is preliminary data.</text>
</comment>
<feature type="domain" description="FAD dependent oxidoreductase" evidence="7">
    <location>
        <begin position="18"/>
        <end position="377"/>
    </location>
</feature>
<dbReference type="InterPro" id="IPR000447">
    <property type="entry name" value="G3P_DH_FAD-dep"/>
</dbReference>
<comment type="similarity">
    <text evidence="2">Belongs to the FAD-dependent glycerol-3-phosphate dehydrogenase family.</text>
</comment>
<name>A0ABS7XSV7_9FLAO</name>
<reference evidence="10" key="1">
    <citation type="submission" date="2023-07" db="EMBL/GenBank/DDBJ databases">
        <authorList>
            <person name="Yue Y."/>
        </authorList>
    </citation>
    <scope>NUCLEOTIDE SEQUENCE [LARGE SCALE GENOMIC DNA]</scope>
    <source>
        <strain evidence="10">D23</strain>
    </source>
</reference>
<dbReference type="RefSeq" id="WP_224528077.1">
    <property type="nucleotide sequence ID" value="NZ_JAIUJR010000004.1"/>
</dbReference>
<dbReference type="Pfam" id="PF01266">
    <property type="entry name" value="DAO"/>
    <property type="match status" value="1"/>
</dbReference>
<accession>A0ABS7XSV7</accession>